<feature type="transmembrane region" description="Helical" evidence="4">
    <location>
        <begin position="299"/>
        <end position="323"/>
    </location>
</feature>
<dbReference type="PROSITE" id="PS51746">
    <property type="entry name" value="PPM_2"/>
    <property type="match status" value="1"/>
</dbReference>
<feature type="region of interest" description="Disordered" evidence="3">
    <location>
        <begin position="736"/>
        <end position="757"/>
    </location>
</feature>
<dbReference type="InterPro" id="IPR036259">
    <property type="entry name" value="MFS_trans_sf"/>
</dbReference>
<evidence type="ECO:0000313" key="6">
    <source>
        <dbReference type="EMBL" id="KAG9697383.1"/>
    </source>
</evidence>
<feature type="non-terminal residue" evidence="6">
    <location>
        <position position="829"/>
    </location>
</feature>
<accession>A0A9P8ESH4</accession>
<feature type="transmembrane region" description="Helical" evidence="4">
    <location>
        <begin position="335"/>
        <end position="354"/>
    </location>
</feature>
<feature type="transmembrane region" description="Helical" evidence="4">
    <location>
        <begin position="121"/>
        <end position="140"/>
    </location>
</feature>
<dbReference type="EMBL" id="JAHFXF010000078">
    <property type="protein sequence ID" value="KAG9697383.1"/>
    <property type="molecule type" value="Genomic_DNA"/>
</dbReference>
<comment type="subcellular location">
    <subcellularLocation>
        <location evidence="1">Membrane</location>
        <topology evidence="1">Multi-pass membrane protein</topology>
    </subcellularLocation>
</comment>
<dbReference type="Pfam" id="PF07690">
    <property type="entry name" value="MFS_1"/>
    <property type="match status" value="1"/>
</dbReference>
<dbReference type="InterPro" id="IPR001932">
    <property type="entry name" value="PPM-type_phosphatase-like_dom"/>
</dbReference>
<evidence type="ECO:0000256" key="3">
    <source>
        <dbReference type="SAM" id="MobiDB-lite"/>
    </source>
</evidence>
<keyword evidence="4" id="KW-0472">Membrane</keyword>
<proteinExistence type="inferred from homology"/>
<comment type="similarity">
    <text evidence="2">Belongs to the major facilitator superfamily. Monocarboxylate porter (TC 2.A.1.13) family.</text>
</comment>
<protein>
    <submittedName>
        <fullName evidence="6">Protein serine/threonine phosphatase 2C</fullName>
    </submittedName>
</protein>
<dbReference type="SUPFAM" id="SSF81606">
    <property type="entry name" value="PP2C-like"/>
    <property type="match status" value="1"/>
</dbReference>
<feature type="transmembrane region" description="Helical" evidence="4">
    <location>
        <begin position="146"/>
        <end position="170"/>
    </location>
</feature>
<dbReference type="Gene3D" id="1.20.1250.20">
    <property type="entry name" value="MFS general substrate transporter like domains"/>
    <property type="match status" value="1"/>
</dbReference>
<organism evidence="6 7">
    <name type="scientific">Aureobasidium melanogenum</name>
    <name type="common">Aureobasidium pullulans var. melanogenum</name>
    <dbReference type="NCBI Taxonomy" id="46634"/>
    <lineage>
        <taxon>Eukaryota</taxon>
        <taxon>Fungi</taxon>
        <taxon>Dikarya</taxon>
        <taxon>Ascomycota</taxon>
        <taxon>Pezizomycotina</taxon>
        <taxon>Dothideomycetes</taxon>
        <taxon>Dothideomycetidae</taxon>
        <taxon>Dothideales</taxon>
        <taxon>Saccotheciaceae</taxon>
        <taxon>Aureobasidium</taxon>
    </lineage>
</organism>
<evidence type="ECO:0000256" key="1">
    <source>
        <dbReference type="ARBA" id="ARBA00004141"/>
    </source>
</evidence>
<feature type="domain" description="PPM-type phosphatase" evidence="5">
    <location>
        <begin position="461"/>
        <end position="824"/>
    </location>
</feature>
<keyword evidence="4" id="KW-0812">Transmembrane</keyword>
<dbReference type="OrthoDB" id="420076at2759"/>
<dbReference type="PANTHER" id="PTHR11360">
    <property type="entry name" value="MONOCARBOXYLATE TRANSPORTER"/>
    <property type="match status" value="1"/>
</dbReference>
<dbReference type="GO" id="GO:0016020">
    <property type="term" value="C:membrane"/>
    <property type="evidence" value="ECO:0007669"/>
    <property type="project" value="UniProtKB-SubCell"/>
</dbReference>
<feature type="transmembrane region" description="Helical" evidence="4">
    <location>
        <begin position="91"/>
        <end position="114"/>
    </location>
</feature>
<reference evidence="6" key="1">
    <citation type="journal article" date="2021" name="J Fungi (Basel)">
        <title>Virulence traits and population genomics of the black yeast Aureobasidium melanogenum.</title>
        <authorList>
            <person name="Cernosa A."/>
            <person name="Sun X."/>
            <person name="Gostincar C."/>
            <person name="Fang C."/>
            <person name="Gunde-Cimerman N."/>
            <person name="Song Z."/>
        </authorList>
    </citation>
    <scope>NUCLEOTIDE SEQUENCE</scope>
    <source>
        <strain evidence="6">EXF-9911</strain>
    </source>
</reference>
<dbReference type="CDD" id="cd00143">
    <property type="entry name" value="PP2Cc"/>
    <property type="match status" value="1"/>
</dbReference>
<feature type="transmembrane region" description="Helical" evidence="4">
    <location>
        <begin position="385"/>
        <end position="403"/>
    </location>
</feature>
<dbReference type="Gene3D" id="3.60.40.10">
    <property type="entry name" value="PPM-type phosphatase domain"/>
    <property type="match status" value="1"/>
</dbReference>
<dbReference type="InterPro" id="IPR036457">
    <property type="entry name" value="PPM-type-like_dom_sf"/>
</dbReference>
<feature type="transmembrane region" description="Helical" evidence="4">
    <location>
        <begin position="360"/>
        <end position="378"/>
    </location>
</feature>
<dbReference type="Proteomes" id="UP000779574">
    <property type="component" value="Unassembled WGS sequence"/>
</dbReference>
<dbReference type="InterPro" id="IPR050327">
    <property type="entry name" value="Proton-linked_MCT"/>
</dbReference>
<evidence type="ECO:0000256" key="2">
    <source>
        <dbReference type="ARBA" id="ARBA00006727"/>
    </source>
</evidence>
<reference evidence="6" key="2">
    <citation type="submission" date="2021-08" db="EMBL/GenBank/DDBJ databases">
        <authorList>
            <person name="Gostincar C."/>
            <person name="Sun X."/>
            <person name="Song Z."/>
            <person name="Gunde-Cimerman N."/>
        </authorList>
    </citation>
    <scope>NUCLEOTIDE SEQUENCE</scope>
    <source>
        <strain evidence="6">EXF-9911</strain>
    </source>
</reference>
<feature type="region of interest" description="Disordered" evidence="3">
    <location>
        <begin position="18"/>
        <end position="42"/>
    </location>
</feature>
<keyword evidence="4" id="KW-1133">Transmembrane helix</keyword>
<feature type="transmembrane region" description="Helical" evidence="4">
    <location>
        <begin position="214"/>
        <end position="234"/>
    </location>
</feature>
<evidence type="ECO:0000313" key="7">
    <source>
        <dbReference type="Proteomes" id="UP000779574"/>
    </source>
</evidence>
<dbReference type="SMART" id="SM00332">
    <property type="entry name" value="PP2Cc"/>
    <property type="match status" value="1"/>
</dbReference>
<name>A0A9P8ESH4_AURME</name>
<dbReference type="PANTHER" id="PTHR11360:SF177">
    <property type="entry name" value="RIBOFLAVIN TRANSPORTER MCH5"/>
    <property type="match status" value="1"/>
</dbReference>
<feature type="transmembrane region" description="Helical" evidence="4">
    <location>
        <begin position="51"/>
        <end position="79"/>
    </location>
</feature>
<dbReference type="SUPFAM" id="SSF103473">
    <property type="entry name" value="MFS general substrate transporter"/>
    <property type="match status" value="1"/>
</dbReference>
<comment type="caution">
    <text evidence="6">The sequence shown here is derived from an EMBL/GenBank/DDBJ whole genome shotgun (WGS) entry which is preliminary data.</text>
</comment>
<feature type="transmembrane region" description="Helical" evidence="4">
    <location>
        <begin position="182"/>
        <end position="202"/>
    </location>
</feature>
<dbReference type="InterPro" id="IPR011701">
    <property type="entry name" value="MFS"/>
</dbReference>
<sequence length="829" mass="90321">MLKSYPEQAKAMSSNLDIYSQSPSLPSDTEKATSTTQSSDSITYPEGGTQAWLVVLGAWCGLTASVGVYNTTGVFSVIISSSVLRTTSASSLGWIFSIYAFVVWSVGVWVGPCFDVSGPRLLMLAGTCCTVLGMMCLSFCTEYYQIFLAFSLCTGLGSSLLLTPSMACVAHWFDMRRGLASGIAWTGSGFGGVLFPLVMQALVPKVGWSWCVRIVAFVLLALCIISICFCRSRIPATPPKDGKSPWRATLPDYRTFLDGTGAMAVTTAATLFTDLAYYIPITYLPAYYLSRQHVSPDAGITGSAAFGYQLLAILNGASCFGRLTSGTLGDNFGHYNTMIVSLFFCATSVLAFWIPDILAQDLSSPASLIVFVILFGFTSINGVRYTAITASALVGIGGIWWFTKPSRDTVPIIEIQEAKHMVNKSDLSEDGITRMLSREAYSFPVKGVSGVDRYYGTQLASNSPCEDRFVHGKLPSPRNDRKSWMAWAIFDGHAGWQTADLLEKQLVPLVQQYLRQATLAFGEQSGYKEAIQHAITKAFVDLDSSLIGTAQETSQSNLPFQEKMQRLLPAFAGSCALLSLYDPVTSSLHVACTGDSRAVLGQRNPDGTWKAIPLSIDQTGSNTEEIARIHQEHPGEEDIVKNGRVLGLMVSRAFGDGRWKWPVDLQSDMIKKFEAPPLRPGNKSQTPPYVTAKPVVTSTTIDPQIPSFVILASDGLWDMLTDQQAVNLVATWLDSQTTSPNPSNTTKPKPSYAPFDLSNFSQGTTNRRFEEERTTNQDKDNVAVHLLRNSLGGNHAELIAGRLAASYPYSRDLRDDITVQVAFFNCPKA</sequence>
<feature type="transmembrane region" description="Helical" evidence="4">
    <location>
        <begin position="255"/>
        <end position="279"/>
    </location>
</feature>
<gene>
    <name evidence="6" type="ORF">KCU76_g3031</name>
</gene>
<dbReference type="GO" id="GO:0022857">
    <property type="term" value="F:transmembrane transporter activity"/>
    <property type="evidence" value="ECO:0007669"/>
    <property type="project" value="InterPro"/>
</dbReference>
<evidence type="ECO:0000256" key="4">
    <source>
        <dbReference type="SAM" id="Phobius"/>
    </source>
</evidence>
<dbReference type="AlphaFoldDB" id="A0A9P8ESH4"/>
<feature type="compositionally biased region" description="Low complexity" evidence="3">
    <location>
        <begin position="736"/>
        <end position="750"/>
    </location>
</feature>
<dbReference type="Pfam" id="PF00481">
    <property type="entry name" value="PP2C"/>
    <property type="match status" value="1"/>
</dbReference>
<evidence type="ECO:0000259" key="5">
    <source>
        <dbReference type="PROSITE" id="PS51746"/>
    </source>
</evidence>